<gene>
    <name evidence="2" type="ordered locus">ASA_3982</name>
</gene>
<dbReference type="NCBIfam" id="TIGR02122">
    <property type="entry name" value="TRAP_TAXI"/>
    <property type="match status" value="1"/>
</dbReference>
<dbReference type="Proteomes" id="UP000000225">
    <property type="component" value="Chromosome"/>
</dbReference>
<organism evidence="2 3">
    <name type="scientific">Aeromonas salmonicida (strain A449)</name>
    <dbReference type="NCBI Taxonomy" id="382245"/>
    <lineage>
        <taxon>Bacteria</taxon>
        <taxon>Pseudomonadati</taxon>
        <taxon>Pseudomonadota</taxon>
        <taxon>Gammaproteobacteria</taxon>
        <taxon>Aeromonadales</taxon>
        <taxon>Aeromonadaceae</taxon>
        <taxon>Aeromonas</taxon>
    </lineage>
</organism>
<dbReference type="PANTHER" id="PTHR42941:SF1">
    <property type="entry name" value="SLL1037 PROTEIN"/>
    <property type="match status" value="1"/>
</dbReference>
<dbReference type="KEGG" id="asa:ASA_3982"/>
<evidence type="ECO:0000256" key="1">
    <source>
        <dbReference type="SAM" id="SignalP"/>
    </source>
</evidence>
<dbReference type="AlphaFoldDB" id="A4SSR0"/>
<dbReference type="eggNOG" id="COG2358">
    <property type="taxonomic scope" value="Bacteria"/>
</dbReference>
<name>A4SSR0_AERS4</name>
<accession>A4SSR0</accession>
<feature type="signal peptide" evidence="1">
    <location>
        <begin position="1"/>
        <end position="31"/>
    </location>
</feature>
<dbReference type="EMBL" id="CP000644">
    <property type="protein sequence ID" value="ABO91932.1"/>
    <property type="molecule type" value="Genomic_DNA"/>
</dbReference>
<proteinExistence type="predicted"/>
<sequence length="329" mass="35223">MKRMENMKGLSLACALSAALVGASFGGQVQAQERFVTIGTGGQTGVYYVAGQSICRFLNRGAADHQIKCNAPASGGGVANVNGIRSGEFNFGIMQSDHQFKAMKGLPPFQTEGAMDDIRAVFSLQSEVFTILARRDAKIASFDDLKGKRVNIGNPGSGQRDTMEEIMAVKGWKKGDFALVSELKLAEQASALGDNNIDAMSYFVGHPNGAIQEASTTTDAVLVPVTGEAIDKLLAEKSYYTKAEIPGGLYKGSDKPTPSIGGKAVLSTSAKADPEVVYQLVKSVFDNLDRFKRLHPAFADLKEADMIKVGLSAPLHEGAARYYKERGWL</sequence>
<dbReference type="HOGENOM" id="CLU_033215_0_1_6"/>
<protein>
    <submittedName>
        <fullName evidence="2">TRAP transporter solute receptor, TAXI family</fullName>
    </submittedName>
</protein>
<keyword evidence="2" id="KW-0675">Receptor</keyword>
<dbReference type="InterPro" id="IPR011852">
    <property type="entry name" value="TRAP_TAXI"/>
</dbReference>
<dbReference type="Gene3D" id="3.40.190.10">
    <property type="entry name" value="Periplasmic binding protein-like II"/>
    <property type="match status" value="2"/>
</dbReference>
<dbReference type="SUPFAM" id="SSF53850">
    <property type="entry name" value="Periplasmic binding protein-like II"/>
    <property type="match status" value="1"/>
</dbReference>
<reference evidence="3" key="1">
    <citation type="journal article" date="2008" name="BMC Genomics">
        <title>The genome of Aeromonas salmonicida subsp. salmonicida A449: insights into the evolution of a fish pathogen.</title>
        <authorList>
            <person name="Reith M.E."/>
            <person name="Singh R.K."/>
            <person name="Curtis B."/>
            <person name="Boyd J.M."/>
            <person name="Bouevitch A."/>
            <person name="Kimball J."/>
            <person name="Munholland J."/>
            <person name="Murphy C."/>
            <person name="Sarty D."/>
            <person name="Williams J."/>
            <person name="Nash J.H."/>
            <person name="Johnson S.C."/>
            <person name="Brown L.L."/>
        </authorList>
    </citation>
    <scope>NUCLEOTIDE SEQUENCE [LARGE SCALE GENOMIC DNA]</scope>
    <source>
        <strain evidence="3">A449</strain>
    </source>
</reference>
<dbReference type="Pfam" id="PF16868">
    <property type="entry name" value="NMT1_3"/>
    <property type="match status" value="1"/>
</dbReference>
<dbReference type="STRING" id="29491.GCA_000820065_02658"/>
<dbReference type="CDD" id="cd13568">
    <property type="entry name" value="PBP2_TAXI_TRAP_like_3"/>
    <property type="match status" value="1"/>
</dbReference>
<feature type="chain" id="PRO_5002672628" evidence="1">
    <location>
        <begin position="32"/>
        <end position="329"/>
    </location>
</feature>
<evidence type="ECO:0000313" key="3">
    <source>
        <dbReference type="Proteomes" id="UP000000225"/>
    </source>
</evidence>
<evidence type="ECO:0000313" key="2">
    <source>
        <dbReference type="EMBL" id="ABO91932.1"/>
    </source>
</evidence>
<keyword evidence="1" id="KW-0732">Signal</keyword>
<dbReference type="PANTHER" id="PTHR42941">
    <property type="entry name" value="SLL1037 PROTEIN"/>
    <property type="match status" value="1"/>
</dbReference>